<dbReference type="FunCoup" id="G4TG06">
    <property type="interactions" value="41"/>
</dbReference>
<proteinExistence type="predicted"/>
<dbReference type="HOGENOM" id="CLU_048121_2_0_1"/>
<evidence type="ECO:0008006" key="10">
    <source>
        <dbReference type="Google" id="ProtNLM"/>
    </source>
</evidence>
<keyword evidence="5 7" id="KW-0472">Membrane</keyword>
<evidence type="ECO:0000256" key="4">
    <source>
        <dbReference type="ARBA" id="ARBA00023098"/>
    </source>
</evidence>
<evidence type="ECO:0000256" key="3">
    <source>
        <dbReference type="ARBA" id="ARBA00022989"/>
    </source>
</evidence>
<keyword evidence="2 7" id="KW-0812">Transmembrane</keyword>
<dbReference type="InParanoid" id="G4TG06"/>
<dbReference type="PANTHER" id="PTHR23063">
    <property type="entry name" value="PHOSPHOLIPID ACYLTRANSFERASE"/>
    <property type="match status" value="1"/>
</dbReference>
<dbReference type="EMBL" id="CAFZ01000076">
    <property type="protein sequence ID" value="CCA70234.1"/>
    <property type="molecule type" value="Genomic_DNA"/>
</dbReference>
<comment type="caution">
    <text evidence="8">The sequence shown here is derived from an EMBL/GenBank/DDBJ whole genome shotgun (WGS) entry which is preliminary data.</text>
</comment>
<evidence type="ECO:0000313" key="8">
    <source>
        <dbReference type="EMBL" id="CCA70234.1"/>
    </source>
</evidence>
<evidence type="ECO:0000256" key="2">
    <source>
        <dbReference type="ARBA" id="ARBA00022692"/>
    </source>
</evidence>
<dbReference type="eggNOG" id="KOG2898">
    <property type="taxonomic scope" value="Eukaryota"/>
</dbReference>
<feature type="transmembrane region" description="Helical" evidence="7">
    <location>
        <begin position="51"/>
        <end position="77"/>
    </location>
</feature>
<dbReference type="AlphaFoldDB" id="G4TG06"/>
<protein>
    <recommendedName>
        <fullName evidence="10">Phospholipid/glycerol acyltransferase domain-containing protein</fullName>
    </recommendedName>
</protein>
<reference evidence="8 9" key="1">
    <citation type="journal article" date="2011" name="PLoS Pathog.">
        <title>Endophytic Life Strategies Decoded by Genome and Transcriptome Analyses of the Mutualistic Root Symbiont Piriformospora indica.</title>
        <authorList>
            <person name="Zuccaro A."/>
            <person name="Lahrmann U."/>
            <person name="Guldener U."/>
            <person name="Langen G."/>
            <person name="Pfiffi S."/>
            <person name="Biedenkopf D."/>
            <person name="Wong P."/>
            <person name="Samans B."/>
            <person name="Grimm C."/>
            <person name="Basiewicz M."/>
            <person name="Murat C."/>
            <person name="Martin F."/>
            <person name="Kogel K.H."/>
        </authorList>
    </citation>
    <scope>NUCLEOTIDE SEQUENCE [LARGE SCALE GENOMIC DNA]</scope>
    <source>
        <strain evidence="8 9">DSM 11827</strain>
    </source>
</reference>
<evidence type="ECO:0000256" key="1">
    <source>
        <dbReference type="ARBA" id="ARBA00022679"/>
    </source>
</evidence>
<organism evidence="8 9">
    <name type="scientific">Serendipita indica (strain DSM 11827)</name>
    <name type="common">Root endophyte fungus</name>
    <name type="synonym">Piriformospora indica</name>
    <dbReference type="NCBI Taxonomy" id="1109443"/>
    <lineage>
        <taxon>Eukaryota</taxon>
        <taxon>Fungi</taxon>
        <taxon>Dikarya</taxon>
        <taxon>Basidiomycota</taxon>
        <taxon>Agaricomycotina</taxon>
        <taxon>Agaricomycetes</taxon>
        <taxon>Sebacinales</taxon>
        <taxon>Serendipitaceae</taxon>
        <taxon>Serendipita</taxon>
    </lineage>
</organism>
<evidence type="ECO:0000256" key="6">
    <source>
        <dbReference type="ARBA" id="ARBA00023315"/>
    </source>
</evidence>
<keyword evidence="9" id="KW-1185">Reference proteome</keyword>
<dbReference type="STRING" id="1109443.G4TG06"/>
<dbReference type="Proteomes" id="UP000007148">
    <property type="component" value="Unassembled WGS sequence"/>
</dbReference>
<keyword evidence="4" id="KW-0443">Lipid metabolism</keyword>
<evidence type="ECO:0000256" key="5">
    <source>
        <dbReference type="ARBA" id="ARBA00023136"/>
    </source>
</evidence>
<dbReference type="PANTHER" id="PTHR23063:SF60">
    <property type="entry name" value="LYSOPHOSPHATIDIC ACID:OLEOYL-COA ACYLTRANSFERASE 1"/>
    <property type="match status" value="1"/>
</dbReference>
<accession>G4TG06</accession>
<sequence length="389" mass="42492">MKPGPNCDFLLPAASMEKFSAYRDAGTGIQPFLTPIPSNAPPTTLQIVQPLIYAFAVIRFVLSLIVLAEHLLLQAVILVFSPIPPLYRFLAWLLTAIHCRTLLALAGYGRIKVELTSKKKGRVTTQGEAWSPKAGDLIVSNWCSWAEILWLAFRFNPIFIMPVANAPQQAEEDSMNLTGRRTGTGSAAIHRNGAMQRTAIAGFHRVSLLKILSSLGETPSTNGLPIAGAMSLESIRKDADRPVVVFPECTTSNGRGLLRFVDVFESSHAVPVKGYDVFIMCARYDAPTHWKPSATCSIPKKLPIPLPEPLVQMFTIPFEPSRLTIRLLPLSEGPSSALFLSSDTLVGGGTKDTLSEACSVLISQVGKLKRTGQGWEEKSSFLSFYYTKS</sequence>
<keyword evidence="1" id="KW-0808">Transferase</keyword>
<dbReference type="OMA" id="WFRFLWD"/>
<keyword evidence="6" id="KW-0012">Acyltransferase</keyword>
<name>G4TG06_SERID</name>
<keyword evidence="3 7" id="KW-1133">Transmembrane helix</keyword>
<evidence type="ECO:0000256" key="7">
    <source>
        <dbReference type="SAM" id="Phobius"/>
    </source>
</evidence>
<evidence type="ECO:0000313" key="9">
    <source>
        <dbReference type="Proteomes" id="UP000007148"/>
    </source>
</evidence>
<dbReference type="OrthoDB" id="272512at2759"/>
<dbReference type="GO" id="GO:0016746">
    <property type="term" value="F:acyltransferase activity"/>
    <property type="evidence" value="ECO:0007669"/>
    <property type="project" value="UniProtKB-KW"/>
</dbReference>
<dbReference type="GO" id="GO:0006629">
    <property type="term" value="P:lipid metabolic process"/>
    <property type="evidence" value="ECO:0007669"/>
    <property type="project" value="UniProtKB-KW"/>
</dbReference>
<gene>
    <name evidence="8" type="ORF">PIIN_04173</name>
</gene>